<dbReference type="EMBL" id="CAXDID020000233">
    <property type="protein sequence ID" value="CAL6061112.1"/>
    <property type="molecule type" value="Genomic_DNA"/>
</dbReference>
<proteinExistence type="predicted"/>
<sequence>MNKNKPKLKWNQAEIPFLRCGSAKQVAEGKIPWFKLLSCRQDRYGQGRAINEPSGLESGNRSISSLETQMVRRRWIPVQIGLNEEPRYACTRIVGCLGCGGVPKIYKGGSKTNDHSRKLTVPVVTVPEDRTINESQVSGIYIQQVKRLKLNIIKVSLIQLISKIKLNVQMYAPYIYFSLVLELTLQLKQHYYIIIPQQFSFYLLFSKQTFNQIFSKQCFQCLFQSLINIFNGHQQFFDSMLLKHKYLYSVLIDCLNLIH</sequence>
<dbReference type="Proteomes" id="UP001642409">
    <property type="component" value="Unassembled WGS sequence"/>
</dbReference>
<comment type="caution">
    <text evidence="1">The sequence shown here is derived from an EMBL/GenBank/DDBJ whole genome shotgun (WGS) entry which is preliminary data.</text>
</comment>
<evidence type="ECO:0000313" key="3">
    <source>
        <dbReference type="Proteomes" id="UP001642409"/>
    </source>
</evidence>
<organism evidence="1">
    <name type="scientific">Hexamita inflata</name>
    <dbReference type="NCBI Taxonomy" id="28002"/>
    <lineage>
        <taxon>Eukaryota</taxon>
        <taxon>Metamonada</taxon>
        <taxon>Diplomonadida</taxon>
        <taxon>Hexamitidae</taxon>
        <taxon>Hexamitinae</taxon>
        <taxon>Hexamita</taxon>
    </lineage>
</organism>
<keyword evidence="3" id="KW-1185">Reference proteome</keyword>
<evidence type="ECO:0000313" key="2">
    <source>
        <dbReference type="EMBL" id="CAL6061112.1"/>
    </source>
</evidence>
<evidence type="ECO:0000313" key="1">
    <source>
        <dbReference type="EMBL" id="CAI9944713.1"/>
    </source>
</evidence>
<name>A0AA86UMD9_9EUKA</name>
<gene>
    <name evidence="1" type="ORF">HINF_LOCUS32358</name>
    <name evidence="2" type="ORF">HINF_LOCUS49551</name>
</gene>
<dbReference type="EMBL" id="CATOUU010000730">
    <property type="protein sequence ID" value="CAI9944713.1"/>
    <property type="molecule type" value="Genomic_DNA"/>
</dbReference>
<protein>
    <submittedName>
        <fullName evidence="2">Hypothetical_protein</fullName>
    </submittedName>
</protein>
<accession>A0AA86UMD9</accession>
<reference evidence="1" key="1">
    <citation type="submission" date="2023-06" db="EMBL/GenBank/DDBJ databases">
        <authorList>
            <person name="Kurt Z."/>
        </authorList>
    </citation>
    <scope>NUCLEOTIDE SEQUENCE</scope>
</reference>
<reference evidence="2 3" key="2">
    <citation type="submission" date="2024-07" db="EMBL/GenBank/DDBJ databases">
        <authorList>
            <person name="Akdeniz Z."/>
        </authorList>
    </citation>
    <scope>NUCLEOTIDE SEQUENCE [LARGE SCALE GENOMIC DNA]</scope>
</reference>
<dbReference type="AlphaFoldDB" id="A0AA86UMD9"/>